<dbReference type="Proteomes" id="UP000077786">
    <property type="component" value="Unassembled WGS sequence"/>
</dbReference>
<dbReference type="PANTHER" id="PTHR34387">
    <property type="entry name" value="SLR1258 PROTEIN"/>
    <property type="match status" value="1"/>
</dbReference>
<keyword evidence="1" id="KW-0732">Signal</keyword>
<proteinExistence type="predicted"/>
<protein>
    <recommendedName>
        <fullName evidence="4">DUF541 domain-containing protein</fullName>
    </recommendedName>
</protein>
<dbReference type="PANTHER" id="PTHR34387:SF1">
    <property type="entry name" value="PERIPLASMIC IMMUNOGENIC PROTEIN"/>
    <property type="match status" value="1"/>
</dbReference>
<dbReference type="Gene3D" id="3.30.110.170">
    <property type="entry name" value="Protein of unknown function (DUF541), domain 1"/>
    <property type="match status" value="1"/>
</dbReference>
<sequence>MKRLFRLATPLAVLSLAICCQARATEPQTAGTELDFTVTGEAHAAPTLLTVRLFGRVDSASAIEAQKTLNAHMAEAMKMASGVSGIEAQAGSYSLSDQTPEHGPTRWTARQDLSLSGKDAVSLLDLSGKLQSHGLMMDGLDWSLDSETRETLLRQARTQALQKVRQEADESARTLGLHVVRLKQVRVSSMEPGPRPVMLMAARAASDSFTPPQGTPQEQTLRVTVSVEAELAP</sequence>
<dbReference type="EMBL" id="LUTU01000023">
    <property type="protein sequence ID" value="OAJ66039.1"/>
    <property type="molecule type" value="Genomic_DNA"/>
</dbReference>
<dbReference type="Pfam" id="PF04402">
    <property type="entry name" value="SIMPL"/>
    <property type="match status" value="1"/>
</dbReference>
<dbReference type="InterPro" id="IPR052022">
    <property type="entry name" value="26kDa_periplasmic_antigen"/>
</dbReference>
<dbReference type="RefSeq" id="WP_064275628.1">
    <property type="nucleotide sequence ID" value="NZ_LUTU01000023.1"/>
</dbReference>
<dbReference type="OrthoDB" id="7272540at2"/>
<evidence type="ECO:0000256" key="1">
    <source>
        <dbReference type="SAM" id="SignalP"/>
    </source>
</evidence>
<dbReference type="AlphaFoldDB" id="A0A1B6VFM6"/>
<evidence type="ECO:0000313" key="2">
    <source>
        <dbReference type="EMBL" id="OAJ66039.1"/>
    </source>
</evidence>
<dbReference type="InterPro" id="IPR007497">
    <property type="entry name" value="SIMPL/DUF541"/>
</dbReference>
<dbReference type="GO" id="GO:0006974">
    <property type="term" value="P:DNA damage response"/>
    <property type="evidence" value="ECO:0007669"/>
    <property type="project" value="TreeGrafter"/>
</dbReference>
<dbReference type="Gene3D" id="3.30.70.2970">
    <property type="entry name" value="Protein of unknown function (DUF541), domain 2"/>
    <property type="match status" value="1"/>
</dbReference>
<name>A0A1B6VFM6_9PROT</name>
<feature type="chain" id="PRO_5008589915" description="DUF541 domain-containing protein" evidence="1">
    <location>
        <begin position="25"/>
        <end position="233"/>
    </location>
</feature>
<gene>
    <name evidence="2" type="ORF">A0123_03287</name>
</gene>
<comment type="caution">
    <text evidence="2">The sequence shown here is derived from an EMBL/GenBank/DDBJ whole genome shotgun (WGS) entry which is preliminary data.</text>
</comment>
<accession>A0A1B6VFM6</accession>
<evidence type="ECO:0008006" key="4">
    <source>
        <dbReference type="Google" id="ProtNLM"/>
    </source>
</evidence>
<evidence type="ECO:0000313" key="3">
    <source>
        <dbReference type="Proteomes" id="UP000077786"/>
    </source>
</evidence>
<organism evidence="2 3">
    <name type="scientific">Gluconobacter cerinus</name>
    <dbReference type="NCBI Taxonomy" id="38307"/>
    <lineage>
        <taxon>Bacteria</taxon>
        <taxon>Pseudomonadati</taxon>
        <taxon>Pseudomonadota</taxon>
        <taxon>Alphaproteobacteria</taxon>
        <taxon>Acetobacterales</taxon>
        <taxon>Acetobacteraceae</taxon>
        <taxon>Gluconobacter</taxon>
    </lineage>
</organism>
<feature type="signal peptide" evidence="1">
    <location>
        <begin position="1"/>
        <end position="24"/>
    </location>
</feature>
<reference evidence="2 3" key="1">
    <citation type="submission" date="2016-03" db="EMBL/GenBank/DDBJ databases">
        <title>Draft genome sequence of Gluconobacter cerinus strain CECT 9110.</title>
        <authorList>
            <person name="Sainz F."/>
            <person name="Mas A."/>
            <person name="Torija M.J."/>
        </authorList>
    </citation>
    <scope>NUCLEOTIDE SEQUENCE [LARGE SCALE GENOMIC DNA]</scope>
    <source>
        <strain evidence="2 3">CECT 9110</strain>
    </source>
</reference>
<dbReference type="PATRIC" id="fig|38307.3.peg.3443"/>